<feature type="compositionally biased region" description="Acidic residues" evidence="8">
    <location>
        <begin position="1"/>
        <end position="13"/>
    </location>
</feature>
<feature type="region of interest" description="Disordered" evidence="8">
    <location>
        <begin position="1122"/>
        <end position="1157"/>
    </location>
</feature>
<dbReference type="EC" id="3.1.4.4" evidence="7"/>
<feature type="domain" description="PLD phosphodiesterase" evidence="9">
    <location>
        <begin position="1019"/>
        <end position="1046"/>
    </location>
</feature>
<dbReference type="PROSITE" id="PS50035">
    <property type="entry name" value="PLD"/>
    <property type="match status" value="2"/>
</dbReference>
<dbReference type="SMART" id="SM00155">
    <property type="entry name" value="PLDc"/>
    <property type="match status" value="2"/>
</dbReference>
<feature type="region of interest" description="Disordered" evidence="8">
    <location>
        <begin position="1"/>
        <end position="193"/>
    </location>
</feature>
<dbReference type="InterPro" id="IPR036871">
    <property type="entry name" value="PX_dom_sf"/>
</dbReference>
<evidence type="ECO:0000256" key="4">
    <source>
        <dbReference type="ARBA" id="ARBA00022801"/>
    </source>
</evidence>
<feature type="compositionally biased region" description="Polar residues" evidence="8">
    <location>
        <begin position="1487"/>
        <end position="1496"/>
    </location>
</feature>
<dbReference type="Proteomes" id="UP000275078">
    <property type="component" value="Unassembled WGS sequence"/>
</dbReference>
<evidence type="ECO:0000259" key="9">
    <source>
        <dbReference type="PROSITE" id="PS50035"/>
    </source>
</evidence>
<gene>
    <name evidence="11" type="ORF">BJ508DRAFT_216944</name>
</gene>
<dbReference type="GO" id="GO:0035091">
    <property type="term" value="F:phosphatidylinositol binding"/>
    <property type="evidence" value="ECO:0007669"/>
    <property type="project" value="InterPro"/>
</dbReference>
<dbReference type="PANTHER" id="PTHR18896:SF76">
    <property type="entry name" value="PHOSPHOLIPASE"/>
    <property type="match status" value="1"/>
</dbReference>
<evidence type="ECO:0000256" key="7">
    <source>
        <dbReference type="PIRNR" id="PIRNR009376"/>
    </source>
</evidence>
<keyword evidence="12" id="KW-1185">Reference proteome</keyword>
<evidence type="ECO:0000256" key="6">
    <source>
        <dbReference type="ARBA" id="ARBA00023098"/>
    </source>
</evidence>
<feature type="compositionally biased region" description="Polar residues" evidence="8">
    <location>
        <begin position="167"/>
        <end position="178"/>
    </location>
</feature>
<keyword evidence="5 7" id="KW-0442">Lipid degradation</keyword>
<comment type="catalytic activity">
    <reaction evidence="1 7">
        <text>a 1,2-diacyl-sn-glycero-3-phosphocholine + H2O = a 1,2-diacyl-sn-glycero-3-phosphate + choline + H(+)</text>
        <dbReference type="Rhea" id="RHEA:14445"/>
        <dbReference type="ChEBI" id="CHEBI:15354"/>
        <dbReference type="ChEBI" id="CHEBI:15377"/>
        <dbReference type="ChEBI" id="CHEBI:15378"/>
        <dbReference type="ChEBI" id="CHEBI:57643"/>
        <dbReference type="ChEBI" id="CHEBI:58608"/>
        <dbReference type="EC" id="3.1.4.4"/>
    </reaction>
</comment>
<feature type="region of interest" description="Disordered" evidence="8">
    <location>
        <begin position="343"/>
        <end position="373"/>
    </location>
</feature>
<dbReference type="GO" id="GO:0004630">
    <property type="term" value="F:phospholipase D activity"/>
    <property type="evidence" value="ECO:0007669"/>
    <property type="project" value="UniProtKB-UniRule"/>
</dbReference>
<dbReference type="OrthoDB" id="14911at2759"/>
<keyword evidence="6" id="KW-0443">Lipid metabolism</keyword>
<feature type="compositionally biased region" description="Polar residues" evidence="8">
    <location>
        <begin position="1549"/>
        <end position="1566"/>
    </location>
</feature>
<accession>A0A3N4HE88</accession>
<dbReference type="InterPro" id="IPR016555">
    <property type="entry name" value="PLipase_D_euk"/>
</dbReference>
<evidence type="ECO:0000313" key="12">
    <source>
        <dbReference type="Proteomes" id="UP000275078"/>
    </source>
</evidence>
<feature type="compositionally biased region" description="Basic and acidic residues" evidence="8">
    <location>
        <begin position="1442"/>
        <end position="1451"/>
    </location>
</feature>
<feature type="region of interest" description="Disordered" evidence="8">
    <location>
        <begin position="1478"/>
        <end position="1580"/>
    </location>
</feature>
<keyword evidence="4 7" id="KW-0378">Hydrolase</keyword>
<feature type="compositionally biased region" description="Polar residues" evidence="8">
    <location>
        <begin position="1506"/>
        <end position="1533"/>
    </location>
</feature>
<feature type="compositionally biased region" description="Polar residues" evidence="8">
    <location>
        <begin position="66"/>
        <end position="79"/>
    </location>
</feature>
<dbReference type="GO" id="GO:0035556">
    <property type="term" value="P:intracellular signal transduction"/>
    <property type="evidence" value="ECO:0007669"/>
    <property type="project" value="InterPro"/>
</dbReference>
<dbReference type="InterPro" id="IPR001736">
    <property type="entry name" value="PLipase_D/transphosphatidylase"/>
</dbReference>
<feature type="region of interest" description="Disordered" evidence="8">
    <location>
        <begin position="1422"/>
        <end position="1451"/>
    </location>
</feature>
<dbReference type="PANTHER" id="PTHR18896">
    <property type="entry name" value="PHOSPHOLIPASE D"/>
    <property type="match status" value="1"/>
</dbReference>
<dbReference type="EMBL" id="ML119857">
    <property type="protein sequence ID" value="RPA72542.1"/>
    <property type="molecule type" value="Genomic_DNA"/>
</dbReference>
<dbReference type="InterPro" id="IPR025202">
    <property type="entry name" value="PLD-like_dom"/>
</dbReference>
<dbReference type="InterPro" id="IPR015679">
    <property type="entry name" value="PLipase_D_fam"/>
</dbReference>
<evidence type="ECO:0000256" key="8">
    <source>
        <dbReference type="SAM" id="MobiDB-lite"/>
    </source>
</evidence>
<dbReference type="CDD" id="cd09141">
    <property type="entry name" value="PLDc_vPLD1_2_yPLD_like_2"/>
    <property type="match status" value="1"/>
</dbReference>
<evidence type="ECO:0000256" key="1">
    <source>
        <dbReference type="ARBA" id="ARBA00000798"/>
    </source>
</evidence>
<dbReference type="STRING" id="1160509.A0A3N4HE88"/>
<evidence type="ECO:0000313" key="11">
    <source>
        <dbReference type="EMBL" id="RPA72542.1"/>
    </source>
</evidence>
<dbReference type="Gene3D" id="3.30.870.10">
    <property type="entry name" value="Endonuclease Chain A"/>
    <property type="match status" value="2"/>
</dbReference>
<protein>
    <recommendedName>
        <fullName evidence="7">Phospholipase</fullName>
        <ecNumber evidence="7">3.1.4.4</ecNumber>
    </recommendedName>
</protein>
<feature type="compositionally biased region" description="Basic residues" evidence="8">
    <location>
        <begin position="364"/>
        <end position="373"/>
    </location>
</feature>
<feature type="domain" description="PLD phosphodiesterase" evidence="9">
    <location>
        <begin position="713"/>
        <end position="740"/>
    </location>
</feature>
<feature type="compositionally biased region" description="Basic and acidic residues" evidence="8">
    <location>
        <begin position="1191"/>
        <end position="1212"/>
    </location>
</feature>
<feature type="domain" description="PX" evidence="10">
    <location>
        <begin position="255"/>
        <end position="454"/>
    </location>
</feature>
<dbReference type="CDD" id="cd09138">
    <property type="entry name" value="PLDc_vPLD1_2_yPLD_like_1"/>
    <property type="match status" value="1"/>
</dbReference>
<dbReference type="GO" id="GO:0009395">
    <property type="term" value="P:phospholipid catabolic process"/>
    <property type="evidence" value="ECO:0007669"/>
    <property type="project" value="TreeGrafter"/>
</dbReference>
<reference evidence="11 12" key="1">
    <citation type="journal article" date="2018" name="Nat. Ecol. Evol.">
        <title>Pezizomycetes genomes reveal the molecular basis of ectomycorrhizal truffle lifestyle.</title>
        <authorList>
            <person name="Murat C."/>
            <person name="Payen T."/>
            <person name="Noel B."/>
            <person name="Kuo A."/>
            <person name="Morin E."/>
            <person name="Chen J."/>
            <person name="Kohler A."/>
            <person name="Krizsan K."/>
            <person name="Balestrini R."/>
            <person name="Da Silva C."/>
            <person name="Montanini B."/>
            <person name="Hainaut M."/>
            <person name="Levati E."/>
            <person name="Barry K.W."/>
            <person name="Belfiori B."/>
            <person name="Cichocki N."/>
            <person name="Clum A."/>
            <person name="Dockter R.B."/>
            <person name="Fauchery L."/>
            <person name="Guy J."/>
            <person name="Iotti M."/>
            <person name="Le Tacon F."/>
            <person name="Lindquist E.A."/>
            <person name="Lipzen A."/>
            <person name="Malagnac F."/>
            <person name="Mello A."/>
            <person name="Molinier V."/>
            <person name="Miyauchi S."/>
            <person name="Poulain J."/>
            <person name="Riccioni C."/>
            <person name="Rubini A."/>
            <person name="Sitrit Y."/>
            <person name="Splivallo R."/>
            <person name="Traeger S."/>
            <person name="Wang M."/>
            <person name="Zifcakova L."/>
            <person name="Wipf D."/>
            <person name="Zambonelli A."/>
            <person name="Paolocci F."/>
            <person name="Nowrousian M."/>
            <person name="Ottonello S."/>
            <person name="Baldrian P."/>
            <person name="Spatafora J.W."/>
            <person name="Henrissat B."/>
            <person name="Nagy L.G."/>
            <person name="Aury J.M."/>
            <person name="Wincker P."/>
            <person name="Grigoriev I.V."/>
            <person name="Bonfante P."/>
            <person name="Martin F.M."/>
        </authorList>
    </citation>
    <scope>NUCLEOTIDE SEQUENCE [LARGE SCALE GENOMIC DNA]</scope>
    <source>
        <strain evidence="11 12">RN42</strain>
    </source>
</reference>
<sequence length="1638" mass="184864">MAAADDSGDEGDAEGTKTPRKRWGNRRSLTLGDPKDRNSLDYNTGDEIETPLGSGARPSFLAKLKNLTSSHGRSLSGWTYDNGEPKTPNGDYSGAHTDTELPDSAGPVDYDSDYSDRRRSYSPGGTARTAPSTPQTPRGYRMPRRRATMTDIPEEAREAAAGRSSGTRPSSFRRLTNFTRKESDPASPGPTSARWKALKAGLKHVVQRKREENKIDKQKSAELVAELSAVGPAVIMLASMFQRDEHGNRRIPILLEQLKIKIKDSKPGKGNRAHTSFSIDLEYGSGLTRMRWTIQREWRDFINLHSRYRLADISNTTFGGRSDINKLPRFPKNTIPYLRSVRGLESDEEESDPEAPANAAKQPAQKRFKMPRRRSLTNGEAVVESHDLATGIAAGLGTLTGAVGGVAPAVRTDKFAQRQRQDLERYLQDLIGLMIFRPDSNRLCKFLELSALGLRLSAENSYHGKEGFMVIRSAKGSDFKRAWNPKQLARRHAPKWFLVRHSYLVCVDSPEEMNIYDVFLVDSDFSVEAKRFLRRTPGEVASSNPAHPQHHGLTMQNSERKLKLLAKNERQLQQFIESMEYMAKATPWSQMQRFDSFAPVRKGVFCQWLVDGRDYMWNVSRAVSMAKDVIYIHDWWLSPELYLRRPAAVSQKWRLDRLLKQKAEEGVKIFVIVYRNIGAAVPIDSAYTKYSLLDLHPNVFVQRSPNQIRQNTFFWAHHEKILIVDHMVAFVGGIDLCFGRWDTPQHTLNDDKVTGFEQGMAQGEVDEFQLWPGKDYSNPRVQDFYQLDKPFEDMYDRTRVPRTPWHDIAMQVVGQPARDLTRHFVQRWNYLLRQRKPSRPTPVLLPPPDFVPAELEGLGIGGTCEVQILRSACAWSLGTPDRVEKSILNAYLKAIETSDHFVYIENQFFITSTELEGTVIENSIGDALVERIIRAWKNDEDWRAVILIPLMPGFQSTVDSQDGSSVRLIMQCQYRSISRGPHSIFGKLKTAGIEPEDFIQFYSLRNWGKIGKEEGLVTEQLYIHAKVMIVDDRIAIIGSANINERSMLGSRDSEVAAFVRDTETILSTMAGQPYRVGKFPHTLRVRLMREHLGIDVDEIMAQEREEQHEADWEEHVKNWQREKDTGFTTGNVDYDSEADGSVKAGSKAPSDAPSVRVSEDVLRNEELYSFNHDVDWEEDGNPNLRTHKRVTKDPRVTDNEEKQRDVDGFGHDNWHAMHKLKEKLHHEGKHVPEMRPEGVTTDPRIDKGAAEEAVKRTRPRRGTMEGPPQSRSGGRSRGWSVASSNRPTSQPQEPAELPPNPATFVAPDFEPPMAFKLPSLPAVNDADIGGPVNTDRPMSAGTSPAMPFELQELDIPQFDENVFADPLNDNFYLDIWHKCAVNNTKIYRQVFRCMPDNEVKTWREYKEYTAYAEKFANSMFNPPAKKGGSAGGVQRNPTVVRQENREDEKVMEEYNNLTSPGVSEGNDKSGINANLSQDHITLAGGPPSQTSLPQHNDNPDLARVASMQSRDSLSFKPSSRGSLSTSAPPQLNFESLDRSDTTARPPGTAASNIPAPSNLGFNGASQRTTRRRRGTTKSSRREFVAATAEVMEKEVAEEALERVVGHLVVWPTEWLVKEEEGGTWLYSIDQLAPLEIYN</sequence>
<dbReference type="SUPFAM" id="SSF64268">
    <property type="entry name" value="PX domain"/>
    <property type="match status" value="1"/>
</dbReference>
<proteinExistence type="inferred from homology"/>
<dbReference type="Pfam" id="PF00614">
    <property type="entry name" value="PLDc"/>
    <property type="match status" value="1"/>
</dbReference>
<comment type="similarity">
    <text evidence="2 7">Belongs to the phospholipase D family.</text>
</comment>
<evidence type="ECO:0000256" key="3">
    <source>
        <dbReference type="ARBA" id="ARBA00022737"/>
    </source>
</evidence>
<dbReference type="SUPFAM" id="SSF56024">
    <property type="entry name" value="Phospholipase D/nuclease"/>
    <property type="match status" value="2"/>
</dbReference>
<evidence type="ECO:0000259" key="10">
    <source>
        <dbReference type="PROSITE" id="PS50195"/>
    </source>
</evidence>
<dbReference type="CDD" id="cd01254">
    <property type="entry name" value="PH_PLD"/>
    <property type="match status" value="1"/>
</dbReference>
<dbReference type="FunFam" id="3.30.870.10:FF:000011">
    <property type="entry name" value="Phospholipase"/>
    <property type="match status" value="1"/>
</dbReference>
<dbReference type="InterPro" id="IPR001683">
    <property type="entry name" value="PX_dom"/>
</dbReference>
<dbReference type="PROSITE" id="PS50195">
    <property type="entry name" value="PX"/>
    <property type="match status" value="1"/>
</dbReference>
<feature type="compositionally biased region" description="Low complexity" evidence="8">
    <location>
        <begin position="354"/>
        <end position="363"/>
    </location>
</feature>
<dbReference type="PIRSF" id="PIRSF009376">
    <property type="entry name" value="Phospholipase_D_euk"/>
    <property type="match status" value="1"/>
</dbReference>
<keyword evidence="3" id="KW-0677">Repeat</keyword>
<name>A0A3N4HE88_ASCIM</name>
<dbReference type="GO" id="GO:0006654">
    <property type="term" value="P:phosphatidic acid biosynthetic process"/>
    <property type="evidence" value="ECO:0007669"/>
    <property type="project" value="InterPro"/>
</dbReference>
<evidence type="ECO:0000256" key="2">
    <source>
        <dbReference type="ARBA" id="ARBA00008664"/>
    </source>
</evidence>
<dbReference type="Gene3D" id="3.30.1520.10">
    <property type="entry name" value="Phox-like domain"/>
    <property type="match status" value="1"/>
</dbReference>
<organism evidence="11 12">
    <name type="scientific">Ascobolus immersus RN42</name>
    <dbReference type="NCBI Taxonomy" id="1160509"/>
    <lineage>
        <taxon>Eukaryota</taxon>
        <taxon>Fungi</taxon>
        <taxon>Dikarya</taxon>
        <taxon>Ascomycota</taxon>
        <taxon>Pezizomycotina</taxon>
        <taxon>Pezizomycetes</taxon>
        <taxon>Pezizales</taxon>
        <taxon>Ascobolaceae</taxon>
        <taxon>Ascobolus</taxon>
    </lineage>
</organism>
<dbReference type="Pfam" id="PF13091">
    <property type="entry name" value="PLDc_2"/>
    <property type="match status" value="1"/>
</dbReference>
<feature type="compositionally biased region" description="Basic and acidic residues" evidence="8">
    <location>
        <begin position="1243"/>
        <end position="1255"/>
    </location>
</feature>
<feature type="region of interest" description="Disordered" evidence="8">
    <location>
        <begin position="1174"/>
        <end position="1212"/>
    </location>
</feature>
<feature type="compositionally biased region" description="Low complexity" evidence="8">
    <location>
        <begin position="1270"/>
        <end position="1284"/>
    </location>
</feature>
<evidence type="ECO:0000256" key="5">
    <source>
        <dbReference type="ARBA" id="ARBA00022963"/>
    </source>
</evidence>
<feature type="region of interest" description="Disordered" evidence="8">
    <location>
        <begin position="1226"/>
        <end position="1300"/>
    </location>
</feature>